<evidence type="ECO:0000313" key="2">
    <source>
        <dbReference type="Proteomes" id="UP000828251"/>
    </source>
</evidence>
<reference evidence="1 2" key="1">
    <citation type="journal article" date="2021" name="Plant Biotechnol. J.">
        <title>Multi-omics assisted identification of the key and species-specific regulatory components of drought-tolerant mechanisms in Gossypium stocksii.</title>
        <authorList>
            <person name="Yu D."/>
            <person name="Ke L."/>
            <person name="Zhang D."/>
            <person name="Wu Y."/>
            <person name="Sun Y."/>
            <person name="Mei J."/>
            <person name="Sun J."/>
            <person name="Sun Y."/>
        </authorList>
    </citation>
    <scope>NUCLEOTIDE SEQUENCE [LARGE SCALE GENOMIC DNA]</scope>
    <source>
        <strain evidence="2">cv. E1</strain>
        <tissue evidence="1">Leaf</tissue>
    </source>
</reference>
<dbReference type="EMBL" id="JAIQCV010000005">
    <property type="protein sequence ID" value="KAH1097996.1"/>
    <property type="molecule type" value="Genomic_DNA"/>
</dbReference>
<dbReference type="OrthoDB" id="1752293at2759"/>
<accession>A0A9D3VXD7</accession>
<proteinExistence type="predicted"/>
<dbReference type="Proteomes" id="UP000828251">
    <property type="component" value="Unassembled WGS sequence"/>
</dbReference>
<dbReference type="AlphaFoldDB" id="A0A9D3VXD7"/>
<protein>
    <submittedName>
        <fullName evidence="1">Uncharacterized protein</fullName>
    </submittedName>
</protein>
<keyword evidence="2" id="KW-1185">Reference proteome</keyword>
<gene>
    <name evidence="1" type="ORF">J1N35_014917</name>
</gene>
<name>A0A9D3VXD7_9ROSI</name>
<comment type="caution">
    <text evidence="1">The sequence shown here is derived from an EMBL/GenBank/DDBJ whole genome shotgun (WGS) entry which is preliminary data.</text>
</comment>
<organism evidence="1 2">
    <name type="scientific">Gossypium stocksii</name>
    <dbReference type="NCBI Taxonomy" id="47602"/>
    <lineage>
        <taxon>Eukaryota</taxon>
        <taxon>Viridiplantae</taxon>
        <taxon>Streptophyta</taxon>
        <taxon>Embryophyta</taxon>
        <taxon>Tracheophyta</taxon>
        <taxon>Spermatophyta</taxon>
        <taxon>Magnoliopsida</taxon>
        <taxon>eudicotyledons</taxon>
        <taxon>Gunneridae</taxon>
        <taxon>Pentapetalae</taxon>
        <taxon>rosids</taxon>
        <taxon>malvids</taxon>
        <taxon>Malvales</taxon>
        <taxon>Malvaceae</taxon>
        <taxon>Malvoideae</taxon>
        <taxon>Gossypium</taxon>
    </lineage>
</organism>
<sequence>MYAKEWQTEISVLRRDVRALCLESQDMDWLFFSNNLLAPEVIVIGLPIDFKVPKDMFEGRMDPRAHLMYYNVYMNVLEALNPAKYFLGQFKAHRTIMSTLMGLMSVKQREGKFLQDYVKRFHATTLNTENFEGQ</sequence>
<evidence type="ECO:0000313" key="1">
    <source>
        <dbReference type="EMBL" id="KAH1097996.1"/>
    </source>
</evidence>